<protein>
    <submittedName>
        <fullName evidence="1">Uncharacterized protein</fullName>
    </submittedName>
</protein>
<organism evidence="1 2">
    <name type="scientific">Stegodyphus mimosarum</name>
    <name type="common">African social velvet spider</name>
    <dbReference type="NCBI Taxonomy" id="407821"/>
    <lineage>
        <taxon>Eukaryota</taxon>
        <taxon>Metazoa</taxon>
        <taxon>Ecdysozoa</taxon>
        <taxon>Arthropoda</taxon>
        <taxon>Chelicerata</taxon>
        <taxon>Arachnida</taxon>
        <taxon>Araneae</taxon>
        <taxon>Araneomorphae</taxon>
        <taxon>Entelegynae</taxon>
        <taxon>Eresoidea</taxon>
        <taxon>Eresidae</taxon>
        <taxon>Stegodyphus</taxon>
    </lineage>
</organism>
<gene>
    <name evidence="1" type="ORF">X975_13150</name>
</gene>
<evidence type="ECO:0000313" key="2">
    <source>
        <dbReference type="Proteomes" id="UP000054359"/>
    </source>
</evidence>
<keyword evidence="2" id="KW-1185">Reference proteome</keyword>
<dbReference type="Proteomes" id="UP000054359">
    <property type="component" value="Unassembled WGS sequence"/>
</dbReference>
<dbReference type="EMBL" id="KK117735">
    <property type="protein sequence ID" value="KFM71277.1"/>
    <property type="molecule type" value="Genomic_DNA"/>
</dbReference>
<sequence>MATLRLYIISFTDQGLSLTLAFWGSCFGTTQELPCSQCIPLSIKTVWKDYLFDRQWTNNCFPRFRFRIPKKT</sequence>
<feature type="non-terminal residue" evidence="1">
    <location>
        <position position="72"/>
    </location>
</feature>
<evidence type="ECO:0000313" key="1">
    <source>
        <dbReference type="EMBL" id="KFM71277.1"/>
    </source>
</evidence>
<accession>A0A087U1N8</accession>
<reference evidence="1 2" key="1">
    <citation type="submission" date="2013-11" db="EMBL/GenBank/DDBJ databases">
        <title>Genome sequencing of Stegodyphus mimosarum.</title>
        <authorList>
            <person name="Bechsgaard J."/>
        </authorList>
    </citation>
    <scope>NUCLEOTIDE SEQUENCE [LARGE SCALE GENOMIC DNA]</scope>
</reference>
<dbReference type="PROSITE" id="PS51257">
    <property type="entry name" value="PROKAR_LIPOPROTEIN"/>
    <property type="match status" value="1"/>
</dbReference>
<name>A0A087U1N8_STEMI</name>
<dbReference type="AlphaFoldDB" id="A0A087U1N8"/>
<proteinExistence type="predicted"/>